<reference evidence="15" key="1">
    <citation type="journal article" date="2019" name="Int. J. Syst. Evol. Microbiol.">
        <title>The Global Catalogue of Microorganisms (GCM) 10K type strain sequencing project: providing services to taxonomists for standard genome sequencing and annotation.</title>
        <authorList>
            <consortium name="The Broad Institute Genomics Platform"/>
            <consortium name="The Broad Institute Genome Sequencing Center for Infectious Disease"/>
            <person name="Wu L."/>
            <person name="Ma J."/>
        </authorList>
    </citation>
    <scope>NUCLEOTIDE SEQUENCE [LARGE SCALE GENOMIC DNA]</scope>
    <source>
        <strain evidence="15">CGMCC 4.7329</strain>
    </source>
</reference>
<dbReference type="InterPro" id="IPR057326">
    <property type="entry name" value="KR_dom"/>
</dbReference>
<feature type="domain" description="Ketoreductase" evidence="13">
    <location>
        <begin position="16"/>
        <end position="193"/>
    </location>
</feature>
<evidence type="ECO:0000256" key="3">
    <source>
        <dbReference type="ARBA" id="ARBA00004991"/>
    </source>
</evidence>
<organism evidence="14 15">
    <name type="scientific">Nocardia rhizosphaerihabitans</name>
    <dbReference type="NCBI Taxonomy" id="1691570"/>
    <lineage>
        <taxon>Bacteria</taxon>
        <taxon>Bacillati</taxon>
        <taxon>Actinomycetota</taxon>
        <taxon>Actinomycetes</taxon>
        <taxon>Mycobacteriales</taxon>
        <taxon>Nocardiaceae</taxon>
        <taxon>Nocardia</taxon>
    </lineage>
</organism>
<comment type="pathway">
    <text evidence="3">Sphingolipid metabolism.</text>
</comment>
<dbReference type="EMBL" id="BMNE01000009">
    <property type="protein sequence ID" value="GGN95776.1"/>
    <property type="molecule type" value="Genomic_DNA"/>
</dbReference>
<evidence type="ECO:0000256" key="2">
    <source>
        <dbReference type="ARBA" id="ARBA00004760"/>
    </source>
</evidence>
<dbReference type="PRINTS" id="PR00080">
    <property type="entry name" value="SDRFAMILY"/>
</dbReference>
<evidence type="ECO:0000259" key="13">
    <source>
        <dbReference type="SMART" id="SM00822"/>
    </source>
</evidence>
<dbReference type="Proteomes" id="UP000658127">
    <property type="component" value="Unassembled WGS sequence"/>
</dbReference>
<dbReference type="InterPro" id="IPR036291">
    <property type="entry name" value="NAD(P)-bd_dom_sf"/>
</dbReference>
<evidence type="ECO:0000313" key="14">
    <source>
        <dbReference type="EMBL" id="GGN95776.1"/>
    </source>
</evidence>
<evidence type="ECO:0000256" key="10">
    <source>
        <dbReference type="ARBA" id="ARBA00023098"/>
    </source>
</evidence>
<evidence type="ECO:0000256" key="8">
    <source>
        <dbReference type="ARBA" id="ARBA00022919"/>
    </source>
</evidence>
<evidence type="ECO:0000313" key="15">
    <source>
        <dbReference type="Proteomes" id="UP000658127"/>
    </source>
</evidence>
<keyword evidence="5" id="KW-0547">Nucleotide-binding</keyword>
<keyword evidence="15" id="KW-1185">Reference proteome</keyword>
<dbReference type="CDD" id="cd08939">
    <property type="entry name" value="KDSR-like_SDR_c"/>
    <property type="match status" value="1"/>
</dbReference>
<evidence type="ECO:0000256" key="5">
    <source>
        <dbReference type="ARBA" id="ARBA00022741"/>
    </source>
</evidence>
<comment type="caution">
    <text evidence="14">The sequence shown here is derived from an EMBL/GenBank/DDBJ whole genome shotgun (WGS) entry which is preliminary data.</text>
</comment>
<comment type="pathway">
    <text evidence="2">Lipid metabolism; sphingolipid metabolism.</text>
</comment>
<dbReference type="SUPFAM" id="SSF51735">
    <property type="entry name" value="NAD(P)-binding Rossmann-fold domains"/>
    <property type="match status" value="1"/>
</dbReference>
<dbReference type="RefSeq" id="WP_189033856.1">
    <property type="nucleotide sequence ID" value="NZ_BMNE01000009.1"/>
</dbReference>
<comment type="subcellular location">
    <subcellularLocation>
        <location evidence="1">Endoplasmic reticulum</location>
    </subcellularLocation>
</comment>
<evidence type="ECO:0000256" key="1">
    <source>
        <dbReference type="ARBA" id="ARBA00004240"/>
    </source>
</evidence>
<accession>A0ABQ2KWZ1</accession>
<gene>
    <name evidence="14" type="ORF">GCM10011610_60170</name>
</gene>
<dbReference type="PANTHER" id="PTHR43550:SF3">
    <property type="entry name" value="3-KETODIHYDROSPHINGOSINE REDUCTASE"/>
    <property type="match status" value="1"/>
</dbReference>
<keyword evidence="7" id="KW-0521">NADP</keyword>
<proteinExistence type="inferred from homology"/>
<evidence type="ECO:0000256" key="4">
    <source>
        <dbReference type="ARBA" id="ARBA00006484"/>
    </source>
</evidence>
<evidence type="ECO:0000256" key="9">
    <source>
        <dbReference type="ARBA" id="ARBA00023002"/>
    </source>
</evidence>
<keyword evidence="9" id="KW-0560">Oxidoreductase</keyword>
<evidence type="ECO:0000256" key="12">
    <source>
        <dbReference type="RuleBase" id="RU000363"/>
    </source>
</evidence>
<protein>
    <recommendedName>
        <fullName evidence="11">3-dehydrosphinganine reductase</fullName>
        <ecNumber evidence="11">1.1.1.102</ecNumber>
    </recommendedName>
</protein>
<dbReference type="Gene3D" id="3.40.50.720">
    <property type="entry name" value="NAD(P)-binding Rossmann-like Domain"/>
    <property type="match status" value="1"/>
</dbReference>
<evidence type="ECO:0000256" key="6">
    <source>
        <dbReference type="ARBA" id="ARBA00022824"/>
    </source>
</evidence>
<dbReference type="PRINTS" id="PR00081">
    <property type="entry name" value="GDHRDH"/>
</dbReference>
<keyword evidence="8" id="KW-0746">Sphingolipid metabolism</keyword>
<dbReference type="Pfam" id="PF00106">
    <property type="entry name" value="adh_short"/>
    <property type="match status" value="1"/>
</dbReference>
<comment type="similarity">
    <text evidence="4 12">Belongs to the short-chain dehydrogenases/reductases (SDR) family.</text>
</comment>
<dbReference type="InterPro" id="IPR020904">
    <property type="entry name" value="Sc_DH/Rdtase_CS"/>
</dbReference>
<keyword evidence="6" id="KW-0256">Endoplasmic reticulum</keyword>
<dbReference type="EC" id="1.1.1.102" evidence="11"/>
<dbReference type="InterPro" id="IPR002347">
    <property type="entry name" value="SDR_fam"/>
</dbReference>
<evidence type="ECO:0000256" key="11">
    <source>
        <dbReference type="ARBA" id="ARBA00026112"/>
    </source>
</evidence>
<evidence type="ECO:0000256" key="7">
    <source>
        <dbReference type="ARBA" id="ARBA00022857"/>
    </source>
</evidence>
<keyword evidence="10" id="KW-0443">Lipid metabolism</keyword>
<dbReference type="PANTHER" id="PTHR43550">
    <property type="entry name" value="3-KETODIHYDROSPHINGOSINE REDUCTASE"/>
    <property type="match status" value="1"/>
</dbReference>
<dbReference type="PROSITE" id="PS00061">
    <property type="entry name" value="ADH_SHORT"/>
    <property type="match status" value="1"/>
</dbReference>
<name>A0ABQ2KWZ1_9NOCA</name>
<dbReference type="SMART" id="SM00822">
    <property type="entry name" value="PKS_KR"/>
    <property type="match status" value="1"/>
</dbReference>
<dbReference type="InterPro" id="IPR045022">
    <property type="entry name" value="KDSR-like"/>
</dbReference>
<sequence length="278" mass="29111">MKFTLFNRVAGLRAGQHAVVTGGSSGLGLALARRFAARGLSVTLVARTETHLASAAADIVSAVPTAVIDYIPVDVADGSAVEAAFDELPAGLDVLVNSAGILREGYFERLAAIDFRTVMDVNFFGAVNTIRATLPRLKRRGGRIVNIASVAGLTGVFGYTPYCASKHALVGFTDALRFELNPQGVGVQLVCPGEFDSPMVDALELTRTPENRQHTLTIPKLGIDELADATVSGIDGGHQLIIPGAKTNVLVTAQRLAPGIANAIAQQRIAAVYRGPGL</sequence>